<evidence type="ECO:0000313" key="2">
    <source>
        <dbReference type="EMBL" id="MFC4410208.1"/>
    </source>
</evidence>
<comment type="caution">
    <text evidence="2">The sequence shown here is derived from an EMBL/GenBank/DDBJ whole genome shotgun (WGS) entry which is preliminary data.</text>
</comment>
<keyword evidence="1" id="KW-0472">Membrane</keyword>
<dbReference type="InterPro" id="IPR010001">
    <property type="entry name" value="BofA"/>
</dbReference>
<evidence type="ECO:0000313" key="3">
    <source>
        <dbReference type="Proteomes" id="UP001595817"/>
    </source>
</evidence>
<name>A0ABV8X4J3_9LACT</name>
<gene>
    <name evidence="2" type="ORF">ACFOZY_07115</name>
</gene>
<sequence length="86" mass="9270">MKILLIVLGAALLFILLSGKERIFKVLDWFSVFWFRLAMSFLGLFVLHIAAGFLGVFVPINIASGLVVALLGIPGLASILTIAVVL</sequence>
<keyword evidence="1" id="KW-0812">Transmembrane</keyword>
<keyword evidence="3" id="KW-1185">Reference proteome</keyword>
<evidence type="ECO:0000256" key="1">
    <source>
        <dbReference type="SAM" id="Phobius"/>
    </source>
</evidence>
<dbReference type="RefSeq" id="WP_378153798.1">
    <property type="nucleotide sequence ID" value="NZ_JBHSEC010000010.1"/>
</dbReference>
<feature type="transmembrane region" description="Helical" evidence="1">
    <location>
        <begin position="35"/>
        <end position="58"/>
    </location>
</feature>
<proteinExistence type="predicted"/>
<accession>A0ABV8X4J3</accession>
<dbReference type="EMBL" id="JBHSEC010000010">
    <property type="protein sequence ID" value="MFC4410208.1"/>
    <property type="molecule type" value="Genomic_DNA"/>
</dbReference>
<feature type="transmembrane region" description="Helical" evidence="1">
    <location>
        <begin position="65"/>
        <end position="85"/>
    </location>
</feature>
<dbReference type="Proteomes" id="UP001595817">
    <property type="component" value="Unassembled WGS sequence"/>
</dbReference>
<reference evidence="3" key="1">
    <citation type="journal article" date="2019" name="Int. J. Syst. Evol. Microbiol.">
        <title>The Global Catalogue of Microorganisms (GCM) 10K type strain sequencing project: providing services to taxonomists for standard genome sequencing and annotation.</title>
        <authorList>
            <consortium name="The Broad Institute Genomics Platform"/>
            <consortium name="The Broad Institute Genome Sequencing Center for Infectious Disease"/>
            <person name="Wu L."/>
            <person name="Ma J."/>
        </authorList>
    </citation>
    <scope>NUCLEOTIDE SEQUENCE [LARGE SCALE GENOMIC DNA]</scope>
    <source>
        <strain evidence="3">CCUG 59778</strain>
    </source>
</reference>
<keyword evidence="1" id="KW-1133">Transmembrane helix</keyword>
<organism evidence="2 3">
    <name type="scientific">Chungangia koreensis</name>
    <dbReference type="NCBI Taxonomy" id="752657"/>
    <lineage>
        <taxon>Bacteria</taxon>
        <taxon>Bacillati</taxon>
        <taxon>Bacillota</taxon>
        <taxon>Bacilli</taxon>
        <taxon>Lactobacillales</taxon>
        <taxon>Chungangia</taxon>
    </lineage>
</organism>
<dbReference type="Pfam" id="PF07441">
    <property type="entry name" value="BofA"/>
    <property type="match status" value="1"/>
</dbReference>
<protein>
    <submittedName>
        <fullName evidence="2">Pro-sigmaK processing inhibitor BofA family protein</fullName>
    </submittedName>
</protein>